<comment type="caution">
    <text evidence="3">The sequence shown here is derived from an EMBL/GenBank/DDBJ whole genome shotgun (WGS) entry which is preliminary data.</text>
</comment>
<protein>
    <recommendedName>
        <fullName evidence="2">Peptidase MA-like domain-containing protein</fullName>
    </recommendedName>
</protein>
<dbReference type="RefSeq" id="WP_155346908.1">
    <property type="nucleotide sequence ID" value="NZ_BAAAHM010000030.1"/>
</dbReference>
<evidence type="ECO:0000313" key="3">
    <source>
        <dbReference type="EMBL" id="GES21936.1"/>
    </source>
</evidence>
<gene>
    <name evidence="3" type="ORF">Aple_048330</name>
</gene>
<evidence type="ECO:0000256" key="1">
    <source>
        <dbReference type="SAM" id="SignalP"/>
    </source>
</evidence>
<dbReference type="Pfam" id="PF13485">
    <property type="entry name" value="Peptidase_MA_2"/>
    <property type="match status" value="1"/>
</dbReference>
<name>A0A5M3XMG4_9ACTN</name>
<evidence type="ECO:0000313" key="4">
    <source>
        <dbReference type="Proteomes" id="UP000377595"/>
    </source>
</evidence>
<dbReference type="AlphaFoldDB" id="A0A5M3XMG4"/>
<evidence type="ECO:0000259" key="2">
    <source>
        <dbReference type="Pfam" id="PF13485"/>
    </source>
</evidence>
<proteinExistence type="predicted"/>
<organism evidence="3 4">
    <name type="scientific">Acrocarpospora pleiomorpha</name>
    <dbReference type="NCBI Taxonomy" id="90975"/>
    <lineage>
        <taxon>Bacteria</taxon>
        <taxon>Bacillati</taxon>
        <taxon>Actinomycetota</taxon>
        <taxon>Actinomycetes</taxon>
        <taxon>Streptosporangiales</taxon>
        <taxon>Streptosporangiaceae</taxon>
        <taxon>Acrocarpospora</taxon>
    </lineage>
</organism>
<accession>A0A5M3XMG4</accession>
<reference evidence="3 4" key="1">
    <citation type="submission" date="2019-10" db="EMBL/GenBank/DDBJ databases">
        <title>Whole genome shotgun sequence of Acrocarpospora pleiomorpha NBRC 16267.</title>
        <authorList>
            <person name="Ichikawa N."/>
            <person name="Kimura A."/>
            <person name="Kitahashi Y."/>
            <person name="Komaki H."/>
            <person name="Oguchi A."/>
        </authorList>
    </citation>
    <scope>NUCLEOTIDE SEQUENCE [LARGE SCALE GENOMIC DNA]</scope>
    <source>
        <strain evidence="3 4">NBRC 16267</strain>
    </source>
</reference>
<keyword evidence="1" id="KW-0732">Signal</keyword>
<dbReference type="Proteomes" id="UP000377595">
    <property type="component" value="Unassembled WGS sequence"/>
</dbReference>
<feature type="domain" description="Peptidase MA-like" evidence="2">
    <location>
        <begin position="109"/>
        <end position="269"/>
    </location>
</feature>
<sequence>MPPLRVRLTAALLAATLTASASAPPDDLLAQARAIAREHPRFWTDATIIRTGGSLLLIARGAPGAATLAGEVERARQAVNRVWKVAGAVILVPRSTQDAAVLAEPAGVRGMAALADVDHVIIEPEGFGRLSEVGRRVVLAHELTHVATGAATSGDMPMWLVEGFADYVGYLDSGLSPRVAAAELAEEVRSGVMPQELPGRDAFEAGSTRLAQVYEEAWLACRYIAERFGPERLVALYRAALDGDPDTAMARTLGVSTGDFTEGWRQYVRQLLVGPV</sequence>
<keyword evidence="4" id="KW-1185">Reference proteome</keyword>
<dbReference type="OrthoDB" id="5242307at2"/>
<dbReference type="InterPro" id="IPR039568">
    <property type="entry name" value="Peptidase_MA-like_dom"/>
</dbReference>
<feature type="signal peptide" evidence="1">
    <location>
        <begin position="1"/>
        <end position="23"/>
    </location>
</feature>
<feature type="chain" id="PRO_5038853325" description="Peptidase MA-like domain-containing protein" evidence="1">
    <location>
        <begin position="24"/>
        <end position="276"/>
    </location>
</feature>
<dbReference type="EMBL" id="BLAF01000027">
    <property type="protein sequence ID" value="GES21936.1"/>
    <property type="molecule type" value="Genomic_DNA"/>
</dbReference>